<evidence type="ECO:0000313" key="1">
    <source>
        <dbReference type="EMBL" id="CUP87537.1"/>
    </source>
</evidence>
<proteinExistence type="predicted"/>
<organism evidence="1 2">
    <name type="scientific">Blautia obeum</name>
    <dbReference type="NCBI Taxonomy" id="40520"/>
    <lineage>
        <taxon>Bacteria</taxon>
        <taxon>Bacillati</taxon>
        <taxon>Bacillota</taxon>
        <taxon>Clostridia</taxon>
        <taxon>Lachnospirales</taxon>
        <taxon>Lachnospiraceae</taxon>
        <taxon>Blautia</taxon>
    </lineage>
</organism>
<gene>
    <name evidence="1" type="ORF">ERS852569_01069</name>
</gene>
<dbReference type="EMBL" id="CZBP01000006">
    <property type="protein sequence ID" value="CUP87537.1"/>
    <property type="molecule type" value="Genomic_DNA"/>
</dbReference>
<evidence type="ECO:0000313" key="2">
    <source>
        <dbReference type="Proteomes" id="UP000095762"/>
    </source>
</evidence>
<sequence>MTLEELAGMLEEIGFPFAYDHFAEGESPDTPFICYLLPGSDNFSADGRVYFRISEVRIELYTDRKDPGAEALMETVLDDAGIFYNKSEVWIQSEKLYEVLYSMEL</sequence>
<accession>A0A174RV33</accession>
<dbReference type="RefSeq" id="WP_055059599.1">
    <property type="nucleotide sequence ID" value="NZ_CZBP01000006.1"/>
</dbReference>
<dbReference type="Proteomes" id="UP000095762">
    <property type="component" value="Unassembled WGS sequence"/>
</dbReference>
<protein>
    <recommendedName>
        <fullName evidence="3">DUF3168 domain-containing protein</fullName>
    </recommendedName>
</protein>
<evidence type="ECO:0008006" key="3">
    <source>
        <dbReference type="Google" id="ProtNLM"/>
    </source>
</evidence>
<reference evidence="1 2" key="1">
    <citation type="submission" date="2015-09" db="EMBL/GenBank/DDBJ databases">
        <authorList>
            <consortium name="Pathogen Informatics"/>
        </authorList>
    </citation>
    <scope>NUCLEOTIDE SEQUENCE [LARGE SCALE GENOMIC DNA]</scope>
    <source>
        <strain evidence="1 2">2789STDY5834957</strain>
    </source>
</reference>
<dbReference type="AlphaFoldDB" id="A0A174RV33"/>
<name>A0A174RV33_9FIRM</name>